<protein>
    <submittedName>
        <fullName evidence="3">DUF4377 domain-containing protein</fullName>
    </submittedName>
</protein>
<feature type="domain" description="DUF4377" evidence="1">
    <location>
        <begin position="33"/>
        <end position="107"/>
    </location>
</feature>
<dbReference type="EMBL" id="CP012365">
    <property type="protein sequence ID" value="AKX58795.1"/>
    <property type="molecule type" value="Genomic_DNA"/>
</dbReference>
<sequence length="116" mass="13139">MKRALFLGIALLGGLTACETGDKSQKPDQEIFYIKENLADCTGVAPMKCMQIKRDTTEEWSYFYSQIAGFQYEPGYRYKLKVQVEDVENPPADASSKRYTLISIVEKVKQPSATKE</sequence>
<keyword evidence="4" id="KW-1185">Reference proteome</keyword>
<name>A0A0K1XBM5_9GAMM</name>
<dbReference type="InterPro" id="IPR025485">
    <property type="entry name" value="DUF4377"/>
</dbReference>
<dbReference type="Proteomes" id="UP000063953">
    <property type="component" value="Chromosome"/>
</dbReference>
<gene>
    <name evidence="2" type="ORF">AKN88_01760</name>
    <name evidence="3" type="ORF">HX099_11385</name>
</gene>
<dbReference type="AlphaFoldDB" id="A0A0K1XBM5"/>
<dbReference type="STRING" id="1697053.AKN87_07335"/>
<evidence type="ECO:0000313" key="3">
    <source>
        <dbReference type="EMBL" id="MDM1697255.1"/>
    </source>
</evidence>
<dbReference type="EMBL" id="JACANB010000012">
    <property type="protein sequence ID" value="MDM1697255.1"/>
    <property type="molecule type" value="Genomic_DNA"/>
</dbReference>
<proteinExistence type="predicted"/>
<reference evidence="2 4" key="1">
    <citation type="journal article" date="2015" name="Genome Announc.">
        <title>Genome Sequences of Oblitimonas alkaliphila gen. nov. sp. nov. (Proposed), a Novel Bacterium of the Pseudomonadaceae Family.</title>
        <authorList>
            <person name="Lauer A.C."/>
            <person name="Nicholson A.C."/>
            <person name="Humrighouse B.W."/>
            <person name="Emery B."/>
            <person name="Drobish A."/>
            <person name="Juieng P."/>
            <person name="Loparev V."/>
            <person name="McQuiston J.R."/>
        </authorList>
    </citation>
    <scope>NUCLEOTIDE SEQUENCE [LARGE SCALE GENOMIC DNA]</scope>
    <source>
        <strain evidence="2 4">E5571</strain>
    </source>
</reference>
<reference evidence="3" key="2">
    <citation type="submission" date="2020-06" db="EMBL/GenBank/DDBJ databases">
        <authorList>
            <person name="Dong N."/>
        </authorList>
    </citation>
    <scope>NUCLEOTIDE SEQUENCE</scope>
    <source>
        <strain evidence="3">DF46-2-2</strain>
    </source>
</reference>
<organism evidence="2 4">
    <name type="scientific">Thiopseudomonas alkaliphila</name>
    <dbReference type="NCBI Taxonomy" id="1697053"/>
    <lineage>
        <taxon>Bacteria</taxon>
        <taxon>Pseudomonadati</taxon>
        <taxon>Pseudomonadota</taxon>
        <taxon>Gammaproteobacteria</taxon>
        <taxon>Pseudomonadales</taxon>
        <taxon>Pseudomonadaceae</taxon>
        <taxon>Thiopseudomonas</taxon>
    </lineage>
</organism>
<dbReference type="RefSeq" id="WP_053099705.1">
    <property type="nucleotide sequence ID" value="NZ_CP012363.1"/>
</dbReference>
<reference evidence="3" key="3">
    <citation type="journal article" date="2022" name="Sci. Total Environ.">
        <title>Prevalence, transmission, and molecular epidemiology of tet(X)-positive bacteria among humans, animals, and environmental niches in China: An epidemiological, and genomic-based study.</title>
        <authorList>
            <person name="Dong N."/>
            <person name="Zeng Y."/>
            <person name="Cai C."/>
            <person name="Sun C."/>
            <person name="Lu J."/>
            <person name="Liu C."/>
            <person name="Zhou H."/>
            <person name="Sun Q."/>
            <person name="Shu L."/>
            <person name="Wang H."/>
            <person name="Wang Y."/>
            <person name="Wang S."/>
            <person name="Wu C."/>
            <person name="Chan E.W."/>
            <person name="Chen G."/>
            <person name="Shen Z."/>
            <person name="Chen S."/>
            <person name="Zhang R."/>
        </authorList>
    </citation>
    <scope>NUCLEOTIDE SEQUENCE</scope>
    <source>
        <strain evidence="3">DF46-2-2</strain>
    </source>
</reference>
<dbReference type="PROSITE" id="PS51257">
    <property type="entry name" value="PROKAR_LIPOPROTEIN"/>
    <property type="match status" value="1"/>
</dbReference>
<accession>A0A0K1XBM5</accession>
<evidence type="ECO:0000313" key="2">
    <source>
        <dbReference type="EMBL" id="AKX58795.1"/>
    </source>
</evidence>
<dbReference type="PATRIC" id="fig|1698447.3.peg.395"/>
<evidence type="ECO:0000313" key="4">
    <source>
        <dbReference type="Proteomes" id="UP000063953"/>
    </source>
</evidence>
<evidence type="ECO:0000259" key="1">
    <source>
        <dbReference type="Pfam" id="PF14302"/>
    </source>
</evidence>
<dbReference type="Pfam" id="PF14302">
    <property type="entry name" value="DUF4377"/>
    <property type="match status" value="1"/>
</dbReference>
<dbReference type="Proteomes" id="UP001173465">
    <property type="component" value="Unassembled WGS sequence"/>
</dbReference>